<dbReference type="EMBL" id="LFQU01000001">
    <property type="protein sequence ID" value="KOO69615.1"/>
    <property type="molecule type" value="Genomic_DNA"/>
</dbReference>
<organism evidence="3 4">
    <name type="scientific">Xylanibacter rarus</name>
    <dbReference type="NCBI Taxonomy" id="1676614"/>
    <lineage>
        <taxon>Bacteria</taxon>
        <taxon>Pseudomonadati</taxon>
        <taxon>Bacteroidota</taxon>
        <taxon>Bacteroidia</taxon>
        <taxon>Bacteroidales</taxon>
        <taxon>Prevotellaceae</taxon>
        <taxon>Xylanibacter</taxon>
    </lineage>
</organism>
<evidence type="ECO:0000313" key="4">
    <source>
        <dbReference type="Proteomes" id="UP000036951"/>
    </source>
</evidence>
<reference evidence="3 4" key="1">
    <citation type="submission" date="2015-06" db="EMBL/GenBank/DDBJ databases">
        <title>Prevotella sp. 109, sp. nov., a novel member of the family Prevotellaceae isolated from human faeces.</title>
        <authorList>
            <person name="Shkoporov A.N."/>
            <person name="Chaplin A.V."/>
            <person name="Kafarskaia L.I."/>
            <person name="Efimov B.A."/>
        </authorList>
    </citation>
    <scope>NUCLEOTIDE SEQUENCE [LARGE SCALE GENOMIC DNA]</scope>
    <source>
        <strain evidence="3 4">109</strain>
    </source>
</reference>
<dbReference type="InterPro" id="IPR036907">
    <property type="entry name" value="5'-Nucleotdase_C_sf"/>
</dbReference>
<evidence type="ECO:0000259" key="2">
    <source>
        <dbReference type="Pfam" id="PF02872"/>
    </source>
</evidence>
<dbReference type="SUPFAM" id="SSF55816">
    <property type="entry name" value="5'-nucleotidase (syn. UDP-sugar hydrolase), C-terminal domain"/>
    <property type="match status" value="1"/>
</dbReference>
<dbReference type="OrthoDB" id="4762412at2"/>
<dbReference type="GO" id="GO:0016787">
    <property type="term" value="F:hydrolase activity"/>
    <property type="evidence" value="ECO:0007669"/>
    <property type="project" value="InterPro"/>
</dbReference>
<comment type="caution">
    <text evidence="3">The sequence shown here is derived from an EMBL/GenBank/DDBJ whole genome shotgun (WGS) entry which is preliminary data.</text>
</comment>
<dbReference type="AlphaFoldDB" id="A0A8E1QZA4"/>
<evidence type="ECO:0000256" key="1">
    <source>
        <dbReference type="SAM" id="SignalP"/>
    </source>
</evidence>
<protein>
    <submittedName>
        <fullName evidence="3">5'-nucleotidase</fullName>
    </submittedName>
</protein>
<feature type="chain" id="PRO_5033984064" evidence="1">
    <location>
        <begin position="25"/>
        <end position="256"/>
    </location>
</feature>
<sequence length="256" mass="27780">MYKKLILCELASLAMLLASCSSHYQLTGVSRSRILIDSTYDSRPDDRAWSFIAPYKQKVDSIMSPVVGRAASYLNAERPESKLSNLLADILVWCGGSYGEKPDFAVYNIGGMRSAFAKGDITYGDVLDVAPFENKICFVTLKGSKVIELFGQIASVGGEAVSHGVNLVISKDGKLLSAKLNGKDIDPEADYRVATIDYVAQGNDKLEAFKSATGMKSPSGADDNVRQVIVKYMKAKMAQGEDIDSKIEGRIIIADK</sequence>
<evidence type="ECO:0000313" key="3">
    <source>
        <dbReference type="EMBL" id="KOO69615.1"/>
    </source>
</evidence>
<dbReference type="PRINTS" id="PR01607">
    <property type="entry name" value="APYRASEFAMLY"/>
</dbReference>
<feature type="domain" description="5'-Nucleotidase C-terminal" evidence="2">
    <location>
        <begin position="72"/>
        <end position="210"/>
    </location>
</feature>
<dbReference type="Gene3D" id="3.90.780.10">
    <property type="entry name" value="5'-Nucleotidase, C-terminal domain"/>
    <property type="match status" value="1"/>
</dbReference>
<dbReference type="InterPro" id="IPR006179">
    <property type="entry name" value="5_nucleotidase/apyrase"/>
</dbReference>
<name>A0A8E1QZA4_9BACT</name>
<keyword evidence="4" id="KW-1185">Reference proteome</keyword>
<dbReference type="PROSITE" id="PS51257">
    <property type="entry name" value="PROKAR_LIPOPROTEIN"/>
    <property type="match status" value="1"/>
</dbReference>
<dbReference type="Proteomes" id="UP000036951">
    <property type="component" value="Unassembled WGS sequence"/>
</dbReference>
<feature type="signal peptide" evidence="1">
    <location>
        <begin position="1"/>
        <end position="24"/>
    </location>
</feature>
<proteinExistence type="predicted"/>
<dbReference type="RefSeq" id="WP_053397323.1">
    <property type="nucleotide sequence ID" value="NZ_LFQU01000001.1"/>
</dbReference>
<dbReference type="GO" id="GO:0009166">
    <property type="term" value="P:nucleotide catabolic process"/>
    <property type="evidence" value="ECO:0007669"/>
    <property type="project" value="InterPro"/>
</dbReference>
<dbReference type="InterPro" id="IPR008334">
    <property type="entry name" value="5'-Nucleotdase_C"/>
</dbReference>
<dbReference type="PANTHER" id="PTHR11575">
    <property type="entry name" value="5'-NUCLEOTIDASE-RELATED"/>
    <property type="match status" value="1"/>
</dbReference>
<dbReference type="PANTHER" id="PTHR11575:SF24">
    <property type="entry name" value="5'-NUCLEOTIDASE"/>
    <property type="match status" value="1"/>
</dbReference>
<accession>A0A8E1QZA4</accession>
<gene>
    <name evidence="3" type="ORF">ACU52_00185</name>
</gene>
<dbReference type="Pfam" id="PF02872">
    <property type="entry name" value="5_nucleotid_C"/>
    <property type="match status" value="1"/>
</dbReference>
<keyword evidence="1" id="KW-0732">Signal</keyword>